<keyword evidence="4" id="KW-1185">Reference proteome</keyword>
<protein>
    <recommendedName>
        <fullName evidence="5">DUF4229 domain-containing protein</fullName>
    </recommendedName>
</protein>
<keyword evidence="2" id="KW-0472">Membrane</keyword>
<evidence type="ECO:0008006" key="5">
    <source>
        <dbReference type="Google" id="ProtNLM"/>
    </source>
</evidence>
<accession>A0ABU0P9T2</accession>
<name>A0ABU0P9T2_9MICO</name>
<evidence type="ECO:0000256" key="1">
    <source>
        <dbReference type="SAM" id="MobiDB-lite"/>
    </source>
</evidence>
<keyword evidence="2" id="KW-1133">Transmembrane helix</keyword>
<feature type="transmembrane region" description="Helical" evidence="2">
    <location>
        <begin position="20"/>
        <end position="49"/>
    </location>
</feature>
<evidence type="ECO:0000256" key="2">
    <source>
        <dbReference type="SAM" id="Phobius"/>
    </source>
</evidence>
<dbReference type="Proteomes" id="UP001239085">
    <property type="component" value="Unassembled WGS sequence"/>
</dbReference>
<reference evidence="3 4" key="1">
    <citation type="submission" date="2023-07" db="EMBL/GenBank/DDBJ databases">
        <title>Comparative genomics of wheat-associated soil bacteria to identify genetic determinants of phenazine resistance.</title>
        <authorList>
            <person name="Mouncey N."/>
        </authorList>
    </citation>
    <scope>NUCLEOTIDE SEQUENCE [LARGE SCALE GENOMIC DNA]</scope>
    <source>
        <strain evidence="3 4">W2I7</strain>
    </source>
</reference>
<evidence type="ECO:0000313" key="3">
    <source>
        <dbReference type="EMBL" id="MDQ0644090.1"/>
    </source>
</evidence>
<dbReference type="EMBL" id="JAUSXK010000001">
    <property type="protein sequence ID" value="MDQ0644090.1"/>
    <property type="molecule type" value="Genomic_DNA"/>
</dbReference>
<feature type="region of interest" description="Disordered" evidence="1">
    <location>
        <begin position="65"/>
        <end position="88"/>
    </location>
</feature>
<keyword evidence="2" id="KW-0812">Transmembrane</keyword>
<comment type="caution">
    <text evidence="3">The sequence shown here is derived from an EMBL/GenBank/DDBJ whole genome shotgun (WGS) entry which is preliminary data.</text>
</comment>
<evidence type="ECO:0000313" key="4">
    <source>
        <dbReference type="Proteomes" id="UP001239085"/>
    </source>
</evidence>
<gene>
    <name evidence="3" type="ORF">QFZ46_002250</name>
</gene>
<proteinExistence type="predicted"/>
<sequence>MGRAVRYVVGMDNDYSGMAAGLGIGAIIFGLVIYLGTIALMLWIGYLLMRTAVKNGILRADAERAGLRPGGPYAGPPSTQQHGMPPRQ</sequence>
<organism evidence="3 4">
    <name type="scientific">Microbacterium murale</name>
    <dbReference type="NCBI Taxonomy" id="1081040"/>
    <lineage>
        <taxon>Bacteria</taxon>
        <taxon>Bacillati</taxon>
        <taxon>Actinomycetota</taxon>
        <taxon>Actinomycetes</taxon>
        <taxon>Micrococcales</taxon>
        <taxon>Microbacteriaceae</taxon>
        <taxon>Microbacterium</taxon>
    </lineage>
</organism>